<sequence length="120" mass="12072">MNQLRTAPAWTQRVLLVGVVAYFATWIGSIALESSLLGLASAALFGFIAAGIGVVVITEASEGETILLIGGAGLALGGLAELVWVAGLLAGVVITVASQVASLLVFGGLLAYVYAVWIAG</sequence>
<keyword evidence="1" id="KW-0472">Membrane</keyword>
<comment type="caution">
    <text evidence="2">The sequence shown here is derived from an EMBL/GenBank/DDBJ whole genome shotgun (WGS) entry which is preliminary data.</text>
</comment>
<feature type="transmembrane region" description="Helical" evidence="1">
    <location>
        <begin position="38"/>
        <end position="58"/>
    </location>
</feature>
<organism evidence="2 3">
    <name type="scientific">Halovivax cerinus</name>
    <dbReference type="NCBI Taxonomy" id="1487865"/>
    <lineage>
        <taxon>Archaea</taxon>
        <taxon>Methanobacteriati</taxon>
        <taxon>Methanobacteriota</taxon>
        <taxon>Stenosarchaea group</taxon>
        <taxon>Halobacteria</taxon>
        <taxon>Halobacteriales</taxon>
        <taxon>Natrialbaceae</taxon>
        <taxon>Halovivax</taxon>
    </lineage>
</organism>
<dbReference type="EMBL" id="JBHSAQ010000002">
    <property type="protein sequence ID" value="MFC3957986.1"/>
    <property type="molecule type" value="Genomic_DNA"/>
</dbReference>
<name>A0ABD5NLY6_9EURY</name>
<evidence type="ECO:0000313" key="2">
    <source>
        <dbReference type="EMBL" id="MFC3957986.1"/>
    </source>
</evidence>
<feature type="transmembrane region" description="Helical" evidence="1">
    <location>
        <begin position="12"/>
        <end position="32"/>
    </location>
</feature>
<accession>A0ABD5NLY6</accession>
<keyword evidence="3" id="KW-1185">Reference proteome</keyword>
<dbReference type="Proteomes" id="UP001595846">
    <property type="component" value="Unassembled WGS sequence"/>
</dbReference>
<dbReference type="AlphaFoldDB" id="A0ABD5NLY6"/>
<reference evidence="2 3" key="1">
    <citation type="journal article" date="2019" name="Int. J. Syst. Evol. Microbiol.">
        <title>The Global Catalogue of Microorganisms (GCM) 10K type strain sequencing project: providing services to taxonomists for standard genome sequencing and annotation.</title>
        <authorList>
            <consortium name="The Broad Institute Genomics Platform"/>
            <consortium name="The Broad Institute Genome Sequencing Center for Infectious Disease"/>
            <person name="Wu L."/>
            <person name="Ma J."/>
        </authorList>
    </citation>
    <scope>NUCLEOTIDE SEQUENCE [LARGE SCALE GENOMIC DNA]</scope>
    <source>
        <strain evidence="2 3">IBRC-M 10256</strain>
    </source>
</reference>
<dbReference type="RefSeq" id="WP_256530674.1">
    <property type="nucleotide sequence ID" value="NZ_CP101824.1"/>
</dbReference>
<protein>
    <submittedName>
        <fullName evidence="2">Uncharacterized protein</fullName>
    </submittedName>
</protein>
<evidence type="ECO:0000256" key="1">
    <source>
        <dbReference type="SAM" id="Phobius"/>
    </source>
</evidence>
<evidence type="ECO:0000313" key="3">
    <source>
        <dbReference type="Proteomes" id="UP001595846"/>
    </source>
</evidence>
<keyword evidence="1" id="KW-1133">Transmembrane helix</keyword>
<feature type="transmembrane region" description="Helical" evidence="1">
    <location>
        <begin position="100"/>
        <end position="119"/>
    </location>
</feature>
<dbReference type="GeneID" id="73903367"/>
<keyword evidence="1" id="KW-0812">Transmembrane</keyword>
<feature type="transmembrane region" description="Helical" evidence="1">
    <location>
        <begin position="65"/>
        <end position="94"/>
    </location>
</feature>
<proteinExistence type="predicted"/>
<gene>
    <name evidence="2" type="ORF">ACFOUR_06315</name>
</gene>